<evidence type="ECO:0000313" key="1">
    <source>
        <dbReference type="Proteomes" id="UP000887572"/>
    </source>
</evidence>
<dbReference type="Proteomes" id="UP000887572">
    <property type="component" value="Unplaced"/>
</dbReference>
<accession>A0A914HDC1</accession>
<protein>
    <submittedName>
        <fullName evidence="2">Uncharacterized protein</fullName>
    </submittedName>
</protein>
<reference evidence="2" key="1">
    <citation type="submission" date="2022-11" db="UniProtKB">
        <authorList>
            <consortium name="WormBaseParasite"/>
        </authorList>
    </citation>
    <scope>IDENTIFICATION</scope>
</reference>
<name>A0A914HDC1_GLORO</name>
<proteinExistence type="predicted"/>
<sequence length="74" mass="8105">MHPTAWMESLFCESFLDGVRFLLNQTDPNGERCVGKNTTRTYFGMGNGGGDENGKKIKAVLALFNIVLTLNAPP</sequence>
<dbReference type="AlphaFoldDB" id="A0A914HDC1"/>
<dbReference type="WBParaSite" id="Gr19_v10_g16457.t3">
    <property type="protein sequence ID" value="Gr19_v10_g16457.t3"/>
    <property type="gene ID" value="Gr19_v10_g16457"/>
</dbReference>
<keyword evidence="1" id="KW-1185">Reference proteome</keyword>
<evidence type="ECO:0000313" key="2">
    <source>
        <dbReference type="WBParaSite" id="Gr19_v10_g16457.t3"/>
    </source>
</evidence>
<organism evidence="1 2">
    <name type="scientific">Globodera rostochiensis</name>
    <name type="common">Golden nematode worm</name>
    <name type="synonym">Heterodera rostochiensis</name>
    <dbReference type="NCBI Taxonomy" id="31243"/>
    <lineage>
        <taxon>Eukaryota</taxon>
        <taxon>Metazoa</taxon>
        <taxon>Ecdysozoa</taxon>
        <taxon>Nematoda</taxon>
        <taxon>Chromadorea</taxon>
        <taxon>Rhabditida</taxon>
        <taxon>Tylenchina</taxon>
        <taxon>Tylenchomorpha</taxon>
        <taxon>Tylenchoidea</taxon>
        <taxon>Heteroderidae</taxon>
        <taxon>Heteroderinae</taxon>
        <taxon>Globodera</taxon>
    </lineage>
</organism>